<dbReference type="AlphaFoldDB" id="A0AA52EJB4"/>
<evidence type="ECO:0000256" key="2">
    <source>
        <dbReference type="SAM" id="Phobius"/>
    </source>
</evidence>
<keyword evidence="2" id="KW-1133">Transmembrane helix</keyword>
<evidence type="ECO:0000313" key="3">
    <source>
        <dbReference type="EMBL" id="WND03329.1"/>
    </source>
</evidence>
<feature type="coiled-coil region" evidence="1">
    <location>
        <begin position="73"/>
        <end position="109"/>
    </location>
</feature>
<dbReference type="EMBL" id="CP123872">
    <property type="protein sequence ID" value="WND03329.1"/>
    <property type="molecule type" value="Genomic_DNA"/>
</dbReference>
<evidence type="ECO:0000256" key="1">
    <source>
        <dbReference type="SAM" id="Coils"/>
    </source>
</evidence>
<proteinExistence type="predicted"/>
<accession>A0AA52EJB4</accession>
<keyword evidence="2" id="KW-0812">Transmembrane</keyword>
<reference evidence="3" key="1">
    <citation type="submission" date="2023-04" db="EMBL/GenBank/DDBJ databases">
        <title>Complete genome sequence of Temperatibacter marinus.</title>
        <authorList>
            <person name="Rong J.-C."/>
            <person name="Yi M.-L."/>
            <person name="Zhao Q."/>
        </authorList>
    </citation>
    <scope>NUCLEOTIDE SEQUENCE</scope>
    <source>
        <strain evidence="3">NBRC 110045</strain>
    </source>
</reference>
<sequence>MIKFLYRLFWVLFAALLVTVSLFNRDSVFIAVPFTDLSIESAVYIVFFSGIFTGVLLTGMALSWTRLKSFTTRRKAEREADLLKTRLKVQEEEETVQSAEKSYKAVSEAAKE</sequence>
<name>A0AA52EJB4_9PROT</name>
<keyword evidence="1" id="KW-0175">Coiled coil</keyword>
<keyword evidence="4" id="KW-1185">Reference proteome</keyword>
<dbReference type="KEGG" id="tmk:QGN29_02960"/>
<evidence type="ECO:0000313" key="4">
    <source>
        <dbReference type="Proteomes" id="UP001268683"/>
    </source>
</evidence>
<evidence type="ECO:0008006" key="5">
    <source>
        <dbReference type="Google" id="ProtNLM"/>
    </source>
</evidence>
<protein>
    <recommendedName>
        <fullName evidence="5">Lipopolysaccharide assembly protein A domain-containing protein</fullName>
    </recommendedName>
</protein>
<gene>
    <name evidence="3" type="ORF">QGN29_02960</name>
</gene>
<feature type="transmembrane region" description="Helical" evidence="2">
    <location>
        <begin position="41"/>
        <end position="65"/>
    </location>
</feature>
<dbReference type="RefSeq" id="WP_310799182.1">
    <property type="nucleotide sequence ID" value="NZ_CP123872.1"/>
</dbReference>
<organism evidence="3 4">
    <name type="scientific">Temperatibacter marinus</name>
    <dbReference type="NCBI Taxonomy" id="1456591"/>
    <lineage>
        <taxon>Bacteria</taxon>
        <taxon>Pseudomonadati</taxon>
        <taxon>Pseudomonadota</taxon>
        <taxon>Alphaproteobacteria</taxon>
        <taxon>Kordiimonadales</taxon>
        <taxon>Temperatibacteraceae</taxon>
        <taxon>Temperatibacter</taxon>
    </lineage>
</organism>
<keyword evidence="2" id="KW-0472">Membrane</keyword>
<dbReference type="Proteomes" id="UP001268683">
    <property type="component" value="Chromosome"/>
</dbReference>